<dbReference type="InterPro" id="IPR027417">
    <property type="entry name" value="P-loop_NTPase"/>
</dbReference>
<organism evidence="1 2">
    <name type="scientific">bacterium (Candidatus Blackallbacteria) CG17_big_fil_post_rev_8_21_14_2_50_48_46</name>
    <dbReference type="NCBI Taxonomy" id="2014261"/>
    <lineage>
        <taxon>Bacteria</taxon>
        <taxon>Candidatus Blackallbacteria</taxon>
    </lineage>
</organism>
<comment type="caution">
    <text evidence="1">The sequence shown here is derived from an EMBL/GenBank/DDBJ whole genome shotgun (WGS) entry which is preliminary data.</text>
</comment>
<protein>
    <recommendedName>
        <fullName evidence="3">Sulfotransferase domain-containing protein</fullName>
    </recommendedName>
</protein>
<dbReference type="AlphaFoldDB" id="A0A2M7G4Z7"/>
<dbReference type="Proteomes" id="UP000231019">
    <property type="component" value="Unassembled WGS sequence"/>
</dbReference>
<dbReference type="Gene3D" id="3.40.50.300">
    <property type="entry name" value="P-loop containing nucleotide triphosphate hydrolases"/>
    <property type="match status" value="1"/>
</dbReference>
<name>A0A2M7G4Z7_9BACT</name>
<dbReference type="SUPFAM" id="SSF52540">
    <property type="entry name" value="P-loop containing nucleoside triphosphate hydrolases"/>
    <property type="match status" value="1"/>
</dbReference>
<gene>
    <name evidence="1" type="ORF">COW36_10180</name>
</gene>
<accession>A0A2M7G4Z7</accession>
<reference evidence="1 2" key="1">
    <citation type="submission" date="2017-09" db="EMBL/GenBank/DDBJ databases">
        <title>Depth-based differentiation of microbial function through sediment-hosted aquifers and enrichment of novel symbionts in the deep terrestrial subsurface.</title>
        <authorList>
            <person name="Probst A.J."/>
            <person name="Ladd B."/>
            <person name="Jarett J.K."/>
            <person name="Geller-Mcgrath D.E."/>
            <person name="Sieber C.M."/>
            <person name="Emerson J.B."/>
            <person name="Anantharaman K."/>
            <person name="Thomas B.C."/>
            <person name="Malmstrom R."/>
            <person name="Stieglmeier M."/>
            <person name="Klingl A."/>
            <person name="Woyke T."/>
            <person name="Ryan C.M."/>
            <person name="Banfield J.F."/>
        </authorList>
    </citation>
    <scope>NUCLEOTIDE SEQUENCE [LARGE SCALE GENOMIC DNA]</scope>
    <source>
        <strain evidence="1">CG17_big_fil_post_rev_8_21_14_2_50_48_46</strain>
    </source>
</reference>
<dbReference type="Pfam" id="PF13469">
    <property type="entry name" value="Sulfotransfer_3"/>
    <property type="match status" value="1"/>
</dbReference>
<proteinExistence type="predicted"/>
<dbReference type="EMBL" id="PFFQ01000031">
    <property type="protein sequence ID" value="PIW17000.1"/>
    <property type="molecule type" value="Genomic_DNA"/>
</dbReference>
<sequence length="403" mass="47893">MSLKENKPDLFNPDIVFIIYWGRSGSVFLQSLLDNHPEVFSTPATTLSSYHLDWEEWGETYTGKQDEKSWNQVLDAFCNKYPHLFWSIPDPTWCNLEHLGKNQDQKIEVSKTEFQQQFKYLLRQQKQPLSISRRQVFILVHMAYELAQGHDITKKHLIIFPKHVPDMNQVMKSALEDFPNAKILGTVRDPIRGFFSHLRMHIQESRIGRYRPAQPDYDMGEAIISEQFYYLLRHLLMGWNDLPKYNPKLEIKSVQLETLHAQPEETMKELSQWLKIQWDSCLLESTFNGLQYWGDRSAYQKVQGFQIQHPLSDSWQSEFSLQDQKLLYLLLAKELKTWGYLNLIPKNNIFAFLLVLKPFKCEFSALIKCIQKKKYKKMLWTLRRIISSHKLMYLKFKDQITFL</sequence>
<evidence type="ECO:0008006" key="3">
    <source>
        <dbReference type="Google" id="ProtNLM"/>
    </source>
</evidence>
<evidence type="ECO:0000313" key="2">
    <source>
        <dbReference type="Proteomes" id="UP000231019"/>
    </source>
</evidence>
<evidence type="ECO:0000313" key="1">
    <source>
        <dbReference type="EMBL" id="PIW17000.1"/>
    </source>
</evidence>